<dbReference type="Proteomes" id="UP000283255">
    <property type="component" value="Unassembled WGS sequence"/>
</dbReference>
<dbReference type="SUPFAM" id="SSF53850">
    <property type="entry name" value="Periplasmic binding protein-like II"/>
    <property type="match status" value="1"/>
</dbReference>
<dbReference type="NCBIfam" id="TIGR02122">
    <property type="entry name" value="TRAP_TAXI"/>
    <property type="match status" value="1"/>
</dbReference>
<dbReference type="Gene3D" id="3.40.190.10">
    <property type="entry name" value="Periplasmic binding protein-like II"/>
    <property type="match status" value="2"/>
</dbReference>
<dbReference type="AlphaFoldDB" id="A0A418YBE6"/>
<feature type="chain" id="PRO_5019037880" evidence="1">
    <location>
        <begin position="26"/>
        <end position="354"/>
    </location>
</feature>
<dbReference type="OrthoDB" id="5582316at2"/>
<dbReference type="PANTHER" id="PTHR42941">
    <property type="entry name" value="SLL1037 PROTEIN"/>
    <property type="match status" value="1"/>
</dbReference>
<keyword evidence="1" id="KW-0732">Signal</keyword>
<keyword evidence="3" id="KW-1185">Reference proteome</keyword>
<accession>A0A418YBE6</accession>
<feature type="signal peptide" evidence="1">
    <location>
        <begin position="1"/>
        <end position="25"/>
    </location>
</feature>
<dbReference type="InterPro" id="IPR011852">
    <property type="entry name" value="TRAP_TAXI"/>
</dbReference>
<gene>
    <name evidence="2" type="ORF">D1Z90_16275</name>
</gene>
<protein>
    <submittedName>
        <fullName evidence="2">TAXI family TRAP transporter solute-binding subunit</fullName>
    </submittedName>
</protein>
<evidence type="ECO:0000313" key="2">
    <source>
        <dbReference type="EMBL" id="RJG40310.1"/>
    </source>
</evidence>
<comment type="caution">
    <text evidence="2">The sequence shown here is derived from an EMBL/GenBank/DDBJ whole genome shotgun (WGS) entry which is preliminary data.</text>
</comment>
<dbReference type="Pfam" id="PF16868">
    <property type="entry name" value="NMT1_3"/>
    <property type="match status" value="1"/>
</dbReference>
<proteinExistence type="predicted"/>
<evidence type="ECO:0000313" key="3">
    <source>
        <dbReference type="Proteomes" id="UP000283255"/>
    </source>
</evidence>
<dbReference type="EMBL" id="QZCH01000025">
    <property type="protein sequence ID" value="RJG40310.1"/>
    <property type="molecule type" value="Genomic_DNA"/>
</dbReference>
<reference evidence="2 3" key="2">
    <citation type="submission" date="2019-01" db="EMBL/GenBank/DDBJ databases">
        <title>Motilimonas pumilus sp. nov., isolated from the gut of sea cucumber (Apostichopus japonicus).</title>
        <authorList>
            <person name="Wang F.-Q."/>
            <person name="Ren L.-H."/>
            <person name="Lin Y.-W."/>
            <person name="Sun G.-H."/>
            <person name="Du Z.-J."/>
            <person name="Zhao J.-X."/>
            <person name="Liu X.-J."/>
            <person name="Liu L.-J."/>
        </authorList>
    </citation>
    <scope>NUCLEOTIDE SEQUENCE [LARGE SCALE GENOMIC DNA]</scope>
    <source>
        <strain evidence="2 3">PLHSC7-2</strain>
    </source>
</reference>
<reference evidence="2 3" key="1">
    <citation type="submission" date="2018-09" db="EMBL/GenBank/DDBJ databases">
        <authorList>
            <person name="Wang F."/>
        </authorList>
    </citation>
    <scope>NUCLEOTIDE SEQUENCE [LARGE SCALE GENOMIC DNA]</scope>
    <source>
        <strain evidence="2 3">PLHSC7-2</strain>
    </source>
</reference>
<evidence type="ECO:0000256" key="1">
    <source>
        <dbReference type="SAM" id="SignalP"/>
    </source>
</evidence>
<name>A0A418YBE6_9GAMM</name>
<organism evidence="2 3">
    <name type="scientific">Motilimonas pumila</name>
    <dbReference type="NCBI Taxonomy" id="2303987"/>
    <lineage>
        <taxon>Bacteria</taxon>
        <taxon>Pseudomonadati</taxon>
        <taxon>Pseudomonadota</taxon>
        <taxon>Gammaproteobacteria</taxon>
        <taxon>Alteromonadales</taxon>
        <taxon>Alteromonadales genera incertae sedis</taxon>
        <taxon>Motilimonas</taxon>
    </lineage>
</organism>
<sequence>MKNICSFSAPFIALILGFVSLSPTAAEDTAAEVTTAKSHSVAADSPAPMREVITIASGSDKAIYFQVASEICRLTSANKSLHGLRCGAIPTDGSAENLALLLAGEVDFAIVQSDILYLAHKQYPSRLKGVIATHAEPLTIVTAAGTGIEQAIDLSGTALNIDHQESGTNQSLRRLIGSVKNWTTPPKLLQESNWDALESLCLGEIDAYAAIMGHPNRLVNQTSKRCDISFVPINPEVVADENGKLPPYIMSGKIPGRLYRGNKKATESLAFSANLITRADVPTAYVEAVVKAVFQQERSFGKNITAYANIFRTPAHMTGNALVIPLHPAVIPLIPEPNNLKSTKLKSQTQKKAE</sequence>
<dbReference type="PANTHER" id="PTHR42941:SF1">
    <property type="entry name" value="SLL1037 PROTEIN"/>
    <property type="match status" value="1"/>
</dbReference>
<dbReference type="RefSeq" id="WP_119911859.1">
    <property type="nucleotide sequence ID" value="NZ_QZCH01000025.1"/>
</dbReference>